<dbReference type="EMBL" id="BAABIS010000001">
    <property type="protein sequence ID" value="GAA4865906.1"/>
    <property type="molecule type" value="Genomic_DNA"/>
</dbReference>
<comment type="caution">
    <text evidence="4">The sequence shown here is derived from an EMBL/GenBank/DDBJ whole genome shotgun (WGS) entry which is preliminary data.</text>
</comment>
<gene>
    <name evidence="4" type="ORF">GCM10023235_50370</name>
</gene>
<dbReference type="RefSeq" id="WP_345699143.1">
    <property type="nucleotide sequence ID" value="NZ_BAABIS010000001.1"/>
</dbReference>
<feature type="region of interest" description="Disordered" evidence="2">
    <location>
        <begin position="269"/>
        <end position="299"/>
    </location>
</feature>
<protein>
    <recommendedName>
        <fullName evidence="3">Toprim domain-containing protein</fullName>
    </recommendedName>
</protein>
<dbReference type="InterPro" id="IPR034154">
    <property type="entry name" value="TOPRIM_DnaG/twinkle"/>
</dbReference>
<feature type="domain" description="Toprim" evidence="3">
    <location>
        <begin position="162"/>
        <end position="250"/>
    </location>
</feature>
<evidence type="ECO:0000259" key="3">
    <source>
        <dbReference type="Pfam" id="PF13362"/>
    </source>
</evidence>
<reference evidence="5" key="1">
    <citation type="journal article" date="2019" name="Int. J. Syst. Evol. Microbiol.">
        <title>The Global Catalogue of Microorganisms (GCM) 10K type strain sequencing project: providing services to taxonomists for standard genome sequencing and annotation.</title>
        <authorList>
            <consortium name="The Broad Institute Genomics Platform"/>
            <consortium name="The Broad Institute Genome Sequencing Center for Infectious Disease"/>
            <person name="Wu L."/>
            <person name="Ma J."/>
        </authorList>
    </citation>
    <scope>NUCLEOTIDE SEQUENCE [LARGE SCALE GENOMIC DNA]</scope>
    <source>
        <strain evidence="5">JCM 13006</strain>
    </source>
</reference>
<accession>A0ABP9E304</accession>
<evidence type="ECO:0000313" key="4">
    <source>
        <dbReference type="EMBL" id="GAA4865906.1"/>
    </source>
</evidence>
<organism evidence="4 5">
    <name type="scientific">Kitasatospora terrestris</name>
    <dbReference type="NCBI Taxonomy" id="258051"/>
    <lineage>
        <taxon>Bacteria</taxon>
        <taxon>Bacillati</taxon>
        <taxon>Actinomycetota</taxon>
        <taxon>Actinomycetes</taxon>
        <taxon>Kitasatosporales</taxon>
        <taxon>Streptomycetaceae</taxon>
        <taxon>Kitasatospora</taxon>
    </lineage>
</organism>
<dbReference type="InterPro" id="IPR006171">
    <property type="entry name" value="TOPRIM_dom"/>
</dbReference>
<dbReference type="InterPro" id="IPR025048">
    <property type="entry name" value="DUF3987"/>
</dbReference>
<dbReference type="CDD" id="cd01029">
    <property type="entry name" value="TOPRIM_primases"/>
    <property type="match status" value="1"/>
</dbReference>
<dbReference type="Pfam" id="PF13148">
    <property type="entry name" value="DUF3987"/>
    <property type="match status" value="1"/>
</dbReference>
<proteinExistence type="predicted"/>
<evidence type="ECO:0000256" key="2">
    <source>
        <dbReference type="SAM" id="MobiDB-lite"/>
    </source>
</evidence>
<name>A0ABP9E304_9ACTN</name>
<feature type="compositionally biased region" description="Low complexity" evidence="2">
    <location>
        <begin position="275"/>
        <end position="294"/>
    </location>
</feature>
<dbReference type="Pfam" id="PF13362">
    <property type="entry name" value="Toprim_3"/>
    <property type="match status" value="1"/>
</dbReference>
<keyword evidence="5" id="KW-1185">Reference proteome</keyword>
<evidence type="ECO:0000313" key="5">
    <source>
        <dbReference type="Proteomes" id="UP001501752"/>
    </source>
</evidence>
<keyword evidence="1" id="KW-0175">Coiled coil</keyword>
<dbReference type="Gene3D" id="3.40.1360.10">
    <property type="match status" value="1"/>
</dbReference>
<feature type="coiled-coil region" evidence="1">
    <location>
        <begin position="398"/>
        <end position="463"/>
    </location>
</feature>
<evidence type="ECO:0000256" key="1">
    <source>
        <dbReference type="SAM" id="Coils"/>
    </source>
</evidence>
<dbReference type="Proteomes" id="UP001501752">
    <property type="component" value="Unassembled WGS sequence"/>
</dbReference>
<sequence>MSASREQLEGALRSHGIPYKPTRTGLTFQCTVHDDHHPSVDAKHNGRDRMLVLCRVCGPAATPDIISRIGLGMPDLYDEKPTRSLPVQRPRQARPVKVAEYPYPDENGVVLMTQQRWEPGWNGKAKSFSTVDANGNKGVEGIRRVPYNLPRILAEARAGGLVAIAEGEKNVDSILRAGGVATCNLGGSGGEWTDEFSSFLVGCSEVVVIADKDAAGRKHAAKIMASLRRVGVPARAVEAAVGNDATDHLDAGKSFADFIPVDLGDSDSTAKSDESVSSAGIAANSGNSGTSSGAPGWENPVPVDRVPLLPFPTQRLGSLGKYVEAAAECLQVPVDLVAFATLATISTATGGRRKVLVKQRWTEITALWMAGFAESSARKTPALDAAAGPLRDIETELIDGATNHVEAAAQEIRILTAQMKKAEERIADGGKPRRGGSGPNPTVEELKAEAESYRMRLAELGDGPKVPQILVRDATLEAIGRVMGDQNGRIGTLASEGGLFKVAAGMYSKNGQANTDLLLEAYSGGPYTIDRVSRAGHRMPSTFLSLGLIVQPGIVAGIERKNPEFRQNGMLGRFLFCMPQDVDEDSFDTPDIPEHLEAEYQARLRAVVTKVWNTPSVVTMQLDDEARAVFAAFYNDFGRRRKPGGDLHSIADWAGKFRGNVIRIAACLTLYEDPTATAINAQTITDCIALTDYFVAHAKAVFDLMGEDPESNVTPMRDVLAWLRGRTDPLADASIRDVWQGVKGRSWARDAEKVHAVIEELSDLGWIDIYPPDPELAHRRGRKPSPTFAVHPLVAVKPKR</sequence>